<feature type="non-terminal residue" evidence="2">
    <location>
        <position position="57"/>
    </location>
</feature>
<feature type="region of interest" description="Disordered" evidence="1">
    <location>
        <begin position="1"/>
        <end position="57"/>
    </location>
</feature>
<feature type="compositionally biased region" description="Acidic residues" evidence="1">
    <location>
        <begin position="28"/>
        <end position="57"/>
    </location>
</feature>
<proteinExistence type="predicted"/>
<protein>
    <submittedName>
        <fullName evidence="2">Uncharacterized protein</fullName>
    </submittedName>
</protein>
<evidence type="ECO:0000256" key="1">
    <source>
        <dbReference type="SAM" id="MobiDB-lite"/>
    </source>
</evidence>
<gene>
    <name evidence="2" type="ORF">LTR16_009298</name>
</gene>
<sequence length="57" mass="6665">MLRLREKSEVREEDLDVAGVLASAREEEGVERDEEKEEEEQGIEREEEDDEEAEAED</sequence>
<dbReference type="Proteomes" id="UP001357485">
    <property type="component" value="Unassembled WGS sequence"/>
</dbReference>
<reference evidence="2 3" key="1">
    <citation type="submission" date="2023-08" db="EMBL/GenBank/DDBJ databases">
        <title>Black Yeasts Isolated from many extreme environments.</title>
        <authorList>
            <person name="Coleine C."/>
            <person name="Stajich J.E."/>
            <person name="Selbmann L."/>
        </authorList>
    </citation>
    <scope>NUCLEOTIDE SEQUENCE [LARGE SCALE GENOMIC DNA]</scope>
    <source>
        <strain evidence="2 3">CCFEE 536</strain>
    </source>
</reference>
<comment type="caution">
    <text evidence="2">The sequence shown here is derived from an EMBL/GenBank/DDBJ whole genome shotgun (WGS) entry which is preliminary data.</text>
</comment>
<feature type="compositionally biased region" description="Basic and acidic residues" evidence="1">
    <location>
        <begin position="1"/>
        <end position="10"/>
    </location>
</feature>
<evidence type="ECO:0000313" key="3">
    <source>
        <dbReference type="Proteomes" id="UP001357485"/>
    </source>
</evidence>
<name>A0ABR0JTF6_9PEZI</name>
<organism evidence="2 3">
    <name type="scientific">Cryomyces antarcticus</name>
    <dbReference type="NCBI Taxonomy" id="329879"/>
    <lineage>
        <taxon>Eukaryota</taxon>
        <taxon>Fungi</taxon>
        <taxon>Dikarya</taxon>
        <taxon>Ascomycota</taxon>
        <taxon>Pezizomycotina</taxon>
        <taxon>Dothideomycetes</taxon>
        <taxon>Dothideomycetes incertae sedis</taxon>
        <taxon>Cryomyces</taxon>
    </lineage>
</organism>
<dbReference type="EMBL" id="JAVRRA010027014">
    <property type="protein sequence ID" value="KAK5071352.1"/>
    <property type="molecule type" value="Genomic_DNA"/>
</dbReference>
<keyword evidence="3" id="KW-1185">Reference proteome</keyword>
<accession>A0ABR0JTF6</accession>
<evidence type="ECO:0000313" key="2">
    <source>
        <dbReference type="EMBL" id="KAK5071352.1"/>
    </source>
</evidence>